<comment type="caution">
    <text evidence="5">The sequence shown here is derived from an EMBL/GenBank/DDBJ whole genome shotgun (WGS) entry which is preliminary data.</text>
</comment>
<gene>
    <name evidence="5" type="ORF">GQ607_014459</name>
</gene>
<dbReference type="InterPro" id="IPR056884">
    <property type="entry name" value="NPHP3-like_N"/>
</dbReference>
<protein>
    <recommendedName>
        <fullName evidence="7">Fungal N-terminal domain-containing protein</fullName>
    </recommendedName>
</protein>
<dbReference type="EMBL" id="WOWK01000112">
    <property type="protein sequence ID" value="KAF0318333.1"/>
    <property type="molecule type" value="Genomic_DNA"/>
</dbReference>
<dbReference type="OrthoDB" id="194358at2759"/>
<organism evidence="5 6">
    <name type="scientific">Colletotrichum asianum</name>
    <dbReference type="NCBI Taxonomy" id="702518"/>
    <lineage>
        <taxon>Eukaryota</taxon>
        <taxon>Fungi</taxon>
        <taxon>Dikarya</taxon>
        <taxon>Ascomycota</taxon>
        <taxon>Pezizomycotina</taxon>
        <taxon>Sordariomycetes</taxon>
        <taxon>Hypocreomycetidae</taxon>
        <taxon>Glomerellales</taxon>
        <taxon>Glomerellaceae</taxon>
        <taxon>Colletotrichum</taxon>
        <taxon>Colletotrichum gloeosporioides species complex</taxon>
    </lineage>
</organism>
<dbReference type="InterPro" id="IPR002110">
    <property type="entry name" value="Ankyrin_rpt"/>
</dbReference>
<dbReference type="Pfam" id="PF12796">
    <property type="entry name" value="Ank_2"/>
    <property type="match status" value="2"/>
</dbReference>
<feature type="repeat" description="ANK" evidence="2">
    <location>
        <begin position="1010"/>
        <end position="1042"/>
    </location>
</feature>
<evidence type="ECO:0000256" key="2">
    <source>
        <dbReference type="PROSITE-ProRule" id="PRU00023"/>
    </source>
</evidence>
<keyword evidence="6" id="KW-1185">Reference proteome</keyword>
<feature type="domain" description="Azaphilone pigments biosynthesis cluster protein L N-terminal" evidence="3">
    <location>
        <begin position="3"/>
        <end position="147"/>
    </location>
</feature>
<keyword evidence="1" id="KW-0677">Repeat</keyword>
<feature type="domain" description="Nephrocystin 3-like N-terminal" evidence="4">
    <location>
        <begin position="232"/>
        <end position="359"/>
    </location>
</feature>
<feature type="repeat" description="ANK" evidence="2">
    <location>
        <begin position="1218"/>
        <end position="1250"/>
    </location>
</feature>
<dbReference type="PANTHER" id="PTHR10039">
    <property type="entry name" value="AMELOGENIN"/>
    <property type="match status" value="1"/>
</dbReference>
<evidence type="ECO:0000259" key="4">
    <source>
        <dbReference type="Pfam" id="PF24883"/>
    </source>
</evidence>
<accession>A0A8H3W504</accession>
<dbReference type="Pfam" id="PF17111">
    <property type="entry name" value="PigL_N"/>
    <property type="match status" value="1"/>
</dbReference>
<dbReference type="Pfam" id="PF00023">
    <property type="entry name" value="Ank"/>
    <property type="match status" value="1"/>
</dbReference>
<dbReference type="InterPro" id="IPR031348">
    <property type="entry name" value="PigL_N"/>
</dbReference>
<evidence type="ECO:0000313" key="5">
    <source>
        <dbReference type="EMBL" id="KAF0318333.1"/>
    </source>
</evidence>
<evidence type="ECO:0000259" key="3">
    <source>
        <dbReference type="Pfam" id="PF17111"/>
    </source>
</evidence>
<feature type="repeat" description="ANK" evidence="2">
    <location>
        <begin position="1076"/>
        <end position="1103"/>
    </location>
</feature>
<dbReference type="PROSITE" id="PS50297">
    <property type="entry name" value="ANK_REP_REGION"/>
    <property type="match status" value="2"/>
</dbReference>
<sequence>MSDPLSIAASVTGIVSLSAAVFQQVSKFAKEAKNAEKNVKELASQTRNLSGVLQNLALLASSLEDQDSATTFRAHHLYACSNTLYKVEERLKKADDDFHSGNKAKAVLRSLKWPFSADETKSLSAEMATHRSTLELALSAETLDKLLQSLASQDEIKAGLSLLSRKVDRINEIQSRVEMDDRRRKVVNFFLKVNPQPNFQTSMRLRQPLTGLWLTEGNQTYQKWRDIPILYGVVIDDVLQMSNESTAVAFYFCDYKNHDSQQLVNILCAIAVQLSQQNEEAFSLLEDQFTLLNPSGGLPKEPEADMLMDLIPRLSSLYEKVFLVVDGVDECGAGMGEVAAELRQLSEGCRPLSLAIFSRDEQEINEEVSENFAHIEIAAHSKDIDLYVCAEMGKRRQLKKMRLQSPDLAEEIREKLVNGAQGMFRWVACQLDYLCELTTNRARRDALSSLPPTLPETYHRILLRILGRGPEITKLVRKSLHWISLDRNLSLHELCQAVSIADSNGLCFSDDDLVDVDCIAEECRSFVRKRQWRDENTTKDYIEFAHFTVEEYLRSIDPDSDVGIFRLDEETALTEFSMICLRSVLMTKVCFNKKNAGNIEFLKSITDDKQHNIIWIHIEKSLLFEAWSALFGPEKSTSFVALAFGALLGRTFRSPAASELFVPDGDRPSESSELDNVLELFFVVLLSDFTPLKFAAALGLPRLWSAVFQRPMHSLYQTAQSNLCCAIVGSRIFVPEKLVDTRFCNWYQIDSCEELRTRAITQILSFSVTSESAIEVTPEWPQSGSSSPLSYAITERHGSVVETLLKNDLNLSSKQINYINQLLDGPFNVDDGILRSLAENQSPAMSSFPILRSLFQTPNEEDTTGDSSWEWDIPPSVHLLALAILRNDEQLCKGLFNSGISAEAELPGCIACPMKPLFFAIENFASYYATHCRKHALGLRNAILLGIWHKVPTETLRKMLDESLRQGSELYRCIPWAKLTSWKDFLAAAASRVSRYSSVMDDKWPFNSEWSASALHYAVEIKNQQCIESLIECGADLDARDNYQMTPLTLAADVSNFEAVQSLLAAGADPFCCDEEGMTALMWAVEYGSMEMVELLANTGLDLACDRFGLTALHRARLHTLLAPKIFSYLQSRGFDPLYHPAPMSLSAVTYSFYRGTNTELETLILNSGLLYQIDAEDSGNPLAYAAQYGDRRLLRNLLRLFNRCGTVEHYLHRGTYDGRTPLCTAAFHGFDSYFDELLIYGANVDHEGCFQGSALMAATTHGRLEAAKKLVRSGASISYTSNEGVYRNAFEAGKRHSHIRKWFLVERFQDQDKLTARSHWGESQTLVKEWSGGTKVKWRLTGANRRRHDESRFDYLCRIHHIKKEARGRVMMQDVTLVFTGTESR</sequence>
<dbReference type="Proteomes" id="UP000434172">
    <property type="component" value="Unassembled WGS sequence"/>
</dbReference>
<name>A0A8H3W504_9PEZI</name>
<evidence type="ECO:0008006" key="7">
    <source>
        <dbReference type="Google" id="ProtNLM"/>
    </source>
</evidence>
<dbReference type="InterPro" id="IPR036770">
    <property type="entry name" value="Ankyrin_rpt-contain_sf"/>
</dbReference>
<dbReference type="Pfam" id="PF24883">
    <property type="entry name" value="NPHP3_N"/>
    <property type="match status" value="1"/>
</dbReference>
<proteinExistence type="predicted"/>
<evidence type="ECO:0000256" key="1">
    <source>
        <dbReference type="ARBA" id="ARBA00022737"/>
    </source>
</evidence>
<dbReference type="Gene3D" id="1.25.40.20">
    <property type="entry name" value="Ankyrin repeat-containing domain"/>
    <property type="match status" value="2"/>
</dbReference>
<dbReference type="SUPFAM" id="SSF48403">
    <property type="entry name" value="Ankyrin repeat"/>
    <property type="match status" value="1"/>
</dbReference>
<reference evidence="5 6" key="1">
    <citation type="submission" date="2019-12" db="EMBL/GenBank/DDBJ databases">
        <title>A genome sequence resource for the geographically widespread anthracnose pathogen Colletotrichum asianum.</title>
        <authorList>
            <person name="Meng Y."/>
        </authorList>
    </citation>
    <scope>NUCLEOTIDE SEQUENCE [LARGE SCALE GENOMIC DNA]</scope>
    <source>
        <strain evidence="5 6">ICMP 18580</strain>
    </source>
</reference>
<keyword evidence="2" id="KW-0040">ANK repeat</keyword>
<dbReference type="SMART" id="SM00248">
    <property type="entry name" value="ANK"/>
    <property type="match status" value="8"/>
</dbReference>
<dbReference type="PANTHER" id="PTHR10039:SF15">
    <property type="entry name" value="NACHT DOMAIN-CONTAINING PROTEIN"/>
    <property type="match status" value="1"/>
</dbReference>
<dbReference type="PROSITE" id="PS50088">
    <property type="entry name" value="ANK_REPEAT"/>
    <property type="match status" value="4"/>
</dbReference>
<evidence type="ECO:0000313" key="6">
    <source>
        <dbReference type="Proteomes" id="UP000434172"/>
    </source>
</evidence>
<feature type="repeat" description="ANK" evidence="2">
    <location>
        <begin position="1043"/>
        <end position="1075"/>
    </location>
</feature>